<accession>A0A1S1HM24</accession>
<dbReference type="GO" id="GO:0019534">
    <property type="term" value="F:toxin transmembrane transporter activity"/>
    <property type="evidence" value="ECO:0007669"/>
    <property type="project" value="InterPro"/>
</dbReference>
<sequence length="134" mass="15068">MKKIFFCVMLLFSTSTVANSALDLLDDIADSTLTHHVEPTSKQNHQKSPLDAYILKIHSTITHNFHETKKFSGKRCAAKIAMSRQGKIESILKTEGDSDLCKEVISVIEATDFPRPPSDDVWNQIRTFTLDFAV</sequence>
<gene>
    <name evidence="2" type="ORF">A3Q29_21180</name>
</gene>
<dbReference type="EMBL" id="LVIE01000188">
    <property type="protein sequence ID" value="OHT23344.1"/>
    <property type="molecule type" value="Genomic_DNA"/>
</dbReference>
<dbReference type="OrthoDB" id="7068768at2"/>
<comment type="caution">
    <text evidence="2">The sequence shown here is derived from an EMBL/GenBank/DDBJ whole genome shotgun (WGS) entry which is preliminary data.</text>
</comment>
<dbReference type="Pfam" id="PF06519">
    <property type="entry name" value="TolA"/>
    <property type="match status" value="1"/>
</dbReference>
<name>A0A1S1HM24_PROST</name>
<evidence type="ECO:0008006" key="4">
    <source>
        <dbReference type="Google" id="ProtNLM"/>
    </source>
</evidence>
<dbReference type="Gene3D" id="3.30.1150.10">
    <property type="match status" value="1"/>
</dbReference>
<dbReference type="RefSeq" id="WP_070929077.1">
    <property type="nucleotide sequence ID" value="NZ_VAUE01000096.1"/>
</dbReference>
<dbReference type="AlphaFoldDB" id="A0A1S1HM24"/>
<feature type="signal peptide" evidence="1">
    <location>
        <begin position="1"/>
        <end position="20"/>
    </location>
</feature>
<dbReference type="Proteomes" id="UP000179588">
    <property type="component" value="Unassembled WGS sequence"/>
</dbReference>
<evidence type="ECO:0000256" key="1">
    <source>
        <dbReference type="SAM" id="SignalP"/>
    </source>
</evidence>
<dbReference type="GO" id="GO:0043213">
    <property type="term" value="P:bacteriocin transport"/>
    <property type="evidence" value="ECO:0007669"/>
    <property type="project" value="InterPro"/>
</dbReference>
<feature type="chain" id="PRO_5010196448" description="Cell envelope integrity inner membrane protein TolA" evidence="1">
    <location>
        <begin position="21"/>
        <end position="134"/>
    </location>
</feature>
<reference evidence="2 3" key="1">
    <citation type="submission" date="2016-03" db="EMBL/GenBank/DDBJ databases">
        <title>Genome sequence of Providencia stuartii strain, isolated from the salivary glands of larval Lucilia sericata.</title>
        <authorList>
            <person name="Yuan Y."/>
            <person name="Zhang Y."/>
            <person name="Fu S."/>
            <person name="Crippen T.L."/>
            <person name="Visi D."/>
            <person name="Benbow M.E."/>
            <person name="Allen M."/>
            <person name="Tomberlin J.K."/>
            <person name="Sze S.-H."/>
            <person name="Tarone A.M."/>
        </authorList>
    </citation>
    <scope>NUCLEOTIDE SEQUENCE [LARGE SCALE GENOMIC DNA]</scope>
    <source>
        <strain evidence="2 3">Crippen</strain>
    </source>
</reference>
<evidence type="ECO:0000313" key="2">
    <source>
        <dbReference type="EMBL" id="OHT23344.1"/>
    </source>
</evidence>
<keyword evidence="3" id="KW-1185">Reference proteome</keyword>
<dbReference type="SUPFAM" id="SSF74653">
    <property type="entry name" value="TolA/TonB C-terminal domain"/>
    <property type="match status" value="1"/>
</dbReference>
<protein>
    <recommendedName>
        <fullName evidence="4">Cell envelope integrity inner membrane protein TolA</fullName>
    </recommendedName>
</protein>
<evidence type="ECO:0000313" key="3">
    <source>
        <dbReference type="Proteomes" id="UP000179588"/>
    </source>
</evidence>
<proteinExistence type="predicted"/>
<dbReference type="GO" id="GO:0016020">
    <property type="term" value="C:membrane"/>
    <property type="evidence" value="ECO:0007669"/>
    <property type="project" value="InterPro"/>
</dbReference>
<organism evidence="2 3">
    <name type="scientific">Providencia stuartii</name>
    <dbReference type="NCBI Taxonomy" id="588"/>
    <lineage>
        <taxon>Bacteria</taxon>
        <taxon>Pseudomonadati</taxon>
        <taxon>Pseudomonadota</taxon>
        <taxon>Gammaproteobacteria</taxon>
        <taxon>Enterobacterales</taxon>
        <taxon>Morganellaceae</taxon>
        <taxon>Providencia</taxon>
    </lineage>
</organism>
<dbReference type="InterPro" id="IPR014161">
    <property type="entry name" value="Tol-Pal_TolA"/>
</dbReference>
<keyword evidence="1" id="KW-0732">Signal</keyword>